<feature type="repeat" description="WD" evidence="3">
    <location>
        <begin position="831"/>
        <end position="872"/>
    </location>
</feature>
<feature type="domain" description="Protein kinase" evidence="4">
    <location>
        <begin position="12"/>
        <end position="269"/>
    </location>
</feature>
<dbReference type="PROSITE" id="PS50294">
    <property type="entry name" value="WD_REPEATS_REGION"/>
    <property type="match status" value="5"/>
</dbReference>
<reference evidence="6" key="1">
    <citation type="journal article" date="2019" name="Int. J. Syst. Evol. Microbiol.">
        <title>The Global Catalogue of Microorganisms (GCM) 10K type strain sequencing project: providing services to taxonomists for standard genome sequencing and annotation.</title>
        <authorList>
            <consortium name="The Broad Institute Genomics Platform"/>
            <consortium name="The Broad Institute Genome Sequencing Center for Infectious Disease"/>
            <person name="Wu L."/>
            <person name="Ma J."/>
        </authorList>
    </citation>
    <scope>NUCLEOTIDE SEQUENCE [LARGE SCALE GENOMIC DNA]</scope>
    <source>
        <strain evidence="6">JCM 17441</strain>
    </source>
</reference>
<evidence type="ECO:0000256" key="3">
    <source>
        <dbReference type="PROSITE-ProRule" id="PRU00221"/>
    </source>
</evidence>
<dbReference type="PROSITE" id="PS00678">
    <property type="entry name" value="WD_REPEATS_1"/>
    <property type="match status" value="4"/>
</dbReference>
<dbReference type="InterPro" id="IPR001680">
    <property type="entry name" value="WD40_rpt"/>
</dbReference>
<dbReference type="PROSITE" id="PS50082">
    <property type="entry name" value="WD_REPEATS_2"/>
    <property type="match status" value="7"/>
</dbReference>
<dbReference type="InterPro" id="IPR000719">
    <property type="entry name" value="Prot_kinase_dom"/>
</dbReference>
<feature type="repeat" description="WD" evidence="3">
    <location>
        <begin position="630"/>
        <end position="662"/>
    </location>
</feature>
<dbReference type="CDD" id="cd14014">
    <property type="entry name" value="STKc_PknB_like"/>
    <property type="match status" value="1"/>
</dbReference>
<evidence type="ECO:0000313" key="6">
    <source>
        <dbReference type="Proteomes" id="UP001500620"/>
    </source>
</evidence>
<dbReference type="PANTHER" id="PTHR19848">
    <property type="entry name" value="WD40 REPEAT PROTEIN"/>
    <property type="match status" value="1"/>
</dbReference>
<evidence type="ECO:0000259" key="4">
    <source>
        <dbReference type="PROSITE" id="PS50011"/>
    </source>
</evidence>
<dbReference type="Pfam" id="PF00069">
    <property type="entry name" value="Pkinase"/>
    <property type="match status" value="1"/>
</dbReference>
<dbReference type="PRINTS" id="PR00320">
    <property type="entry name" value="GPROTEINBRPT"/>
</dbReference>
<feature type="repeat" description="WD" evidence="3">
    <location>
        <begin position="1000"/>
        <end position="1041"/>
    </location>
</feature>
<dbReference type="Gene3D" id="1.25.40.10">
    <property type="entry name" value="Tetratricopeptide repeat domain"/>
    <property type="match status" value="1"/>
</dbReference>
<dbReference type="SUPFAM" id="SSF48452">
    <property type="entry name" value="TPR-like"/>
    <property type="match status" value="1"/>
</dbReference>
<dbReference type="Pfam" id="PF13432">
    <property type="entry name" value="TPR_16"/>
    <property type="match status" value="1"/>
</dbReference>
<feature type="repeat" description="WD" evidence="3">
    <location>
        <begin position="466"/>
        <end position="507"/>
    </location>
</feature>
<feature type="repeat" description="WD" evidence="3">
    <location>
        <begin position="958"/>
        <end position="999"/>
    </location>
</feature>
<sequence>MFRVGDALLDLYEVRDVIRSGGMGLVYRVHHRGWGVDLAVKTPRPEFVGDELFRAEAESWVALGAHPNVVSCAYVRQLEGRPAAFAEWVDGGSLADAVRERRVAALPDVLDAAVQFAWGLHHAHRQGMVHQDVKPANAMRERDGTVKVTDFGLAKAVVATGGARTGDAGVTYGGLTPAYCSPEQMRAAAGERVRLTPATDVWSWALSVLEMLVGGPPTRAGHIAGEVFEALLGDELDPPAGLVAVLRECFRPDPAARPADLGAVAERLVAVYTEVTGRPYPRRVPSPVALRADGLSNQALSMLDLGHPDRAEALWEQALGADPEHVHTVYNRGLLRWRRGEITDAGLLAELGPVRGAGELLAQVERERGEPPAVVRLPGERTVTAVAATPDARLVAVGEEALGTDAAPAAVRLWDLAAGVCRGVWPAHRRRVGALAIDPAGRFVVSGGDDGAAIVWDAATGQPRHRLEHGAALRSLALSEDGSALATLTAASGVLVWDVETGEPRHTLQRPSAGYESGAVAVGHGHVVAWSSRTGRLRAWKLGNGELVSSGPVGTQTVLLGRSAAVALLAGAESVELVDPLTGERRARWERHAAWGRDAVLADDGSLVLAAAGDDLQVWDVARGRCLRTLDGHESPVRALALPGPGLAASGSSDRTARVWRLPAPGAAARWSYAKPRAAVELSRDVDVVREAVERVPGLIRSGRIAAAAAELRTARATPGFERDGTLLSLWAAVGRHGRRSGLLGAWPAGRLPSGSVLTPDGVLALRHRSSFRTVEAFEVAGGAPRYTLYGHGDAVTALRITPDARLAVTASEDQTVRVWDLATGQCRHVLSGHKDKVSALAVSADGRVAVSGGWSGTVGVWDLEKGKRRRIATPHGGWVGSMALSDDGSVALVFHHDGEVCVLDTAKGRCLHSLPGKGARAAATAVSADGHTVLCPSHTGSSLWVTDLRTRELRHMLLGHDEPVRAVAMTPDGRRACSASADGTVRVWDVAAGACTAVLTGHEGAVEAVALAPGGRFAVSGGADATIRVWDLDEGRALRVLPAAGPCDRVGFAADHGLAWSCGDRAETVVWALDWDYDLTSPGKEAS</sequence>
<protein>
    <recommendedName>
        <fullName evidence="4">Protein kinase domain-containing protein</fullName>
    </recommendedName>
</protein>
<accession>A0ABP8D8T5</accession>
<dbReference type="Pfam" id="PF00400">
    <property type="entry name" value="WD40"/>
    <property type="match status" value="6"/>
</dbReference>
<dbReference type="RefSeq" id="WP_345128224.1">
    <property type="nucleotide sequence ID" value="NZ_BAABAT010000009.1"/>
</dbReference>
<dbReference type="SUPFAM" id="SSF50978">
    <property type="entry name" value="WD40 repeat-like"/>
    <property type="match status" value="2"/>
</dbReference>
<dbReference type="Proteomes" id="UP001500620">
    <property type="component" value="Unassembled WGS sequence"/>
</dbReference>
<gene>
    <name evidence="5" type="ORF">GCM10022255_037000</name>
</gene>
<dbReference type="InterPro" id="IPR019775">
    <property type="entry name" value="WD40_repeat_CS"/>
</dbReference>
<keyword evidence="1 3" id="KW-0853">WD repeat</keyword>
<dbReference type="InterPro" id="IPR015943">
    <property type="entry name" value="WD40/YVTN_repeat-like_dom_sf"/>
</dbReference>
<dbReference type="InterPro" id="IPR020472">
    <property type="entry name" value="WD40_PAC1"/>
</dbReference>
<keyword evidence="6" id="KW-1185">Reference proteome</keyword>
<name>A0ABP8D8T5_9ACTN</name>
<evidence type="ECO:0000256" key="1">
    <source>
        <dbReference type="ARBA" id="ARBA00022574"/>
    </source>
</evidence>
<dbReference type="CDD" id="cd00200">
    <property type="entry name" value="WD40"/>
    <property type="match status" value="1"/>
</dbReference>
<feature type="repeat" description="WD" evidence="3">
    <location>
        <begin position="425"/>
        <end position="466"/>
    </location>
</feature>
<evidence type="ECO:0000256" key="2">
    <source>
        <dbReference type="ARBA" id="ARBA00022737"/>
    </source>
</evidence>
<dbReference type="InterPro" id="IPR011009">
    <property type="entry name" value="Kinase-like_dom_sf"/>
</dbReference>
<dbReference type="Gene3D" id="2.130.10.10">
    <property type="entry name" value="YVTN repeat-like/Quinoprotein amine dehydrogenase"/>
    <property type="match status" value="4"/>
</dbReference>
<dbReference type="EMBL" id="BAABAT010000009">
    <property type="protein sequence ID" value="GAA4250091.1"/>
    <property type="molecule type" value="Genomic_DNA"/>
</dbReference>
<comment type="caution">
    <text evidence="5">The sequence shown here is derived from an EMBL/GenBank/DDBJ whole genome shotgun (WGS) entry which is preliminary data.</text>
</comment>
<dbReference type="InterPro" id="IPR011990">
    <property type="entry name" value="TPR-like_helical_dom_sf"/>
</dbReference>
<dbReference type="PROSITE" id="PS50011">
    <property type="entry name" value="PROTEIN_KINASE_DOM"/>
    <property type="match status" value="1"/>
</dbReference>
<evidence type="ECO:0000313" key="5">
    <source>
        <dbReference type="EMBL" id="GAA4250091.1"/>
    </source>
</evidence>
<keyword evidence="2" id="KW-0677">Repeat</keyword>
<dbReference type="SMART" id="SM00220">
    <property type="entry name" value="S_TKc"/>
    <property type="match status" value="1"/>
</dbReference>
<proteinExistence type="predicted"/>
<dbReference type="SMART" id="SM00320">
    <property type="entry name" value="WD40"/>
    <property type="match status" value="11"/>
</dbReference>
<dbReference type="InterPro" id="IPR036322">
    <property type="entry name" value="WD40_repeat_dom_sf"/>
</dbReference>
<dbReference type="SUPFAM" id="SSF56112">
    <property type="entry name" value="Protein kinase-like (PK-like)"/>
    <property type="match status" value="1"/>
</dbReference>
<dbReference type="PANTHER" id="PTHR19848:SF8">
    <property type="entry name" value="F-BOX AND WD REPEAT DOMAIN CONTAINING 7"/>
    <property type="match status" value="1"/>
</dbReference>
<feature type="repeat" description="WD" evidence="3">
    <location>
        <begin position="789"/>
        <end position="830"/>
    </location>
</feature>
<dbReference type="Gene3D" id="1.10.510.10">
    <property type="entry name" value="Transferase(Phosphotransferase) domain 1"/>
    <property type="match status" value="1"/>
</dbReference>
<organism evidence="5 6">
    <name type="scientific">Dactylosporangium darangshiense</name>
    <dbReference type="NCBI Taxonomy" id="579108"/>
    <lineage>
        <taxon>Bacteria</taxon>
        <taxon>Bacillati</taxon>
        <taxon>Actinomycetota</taxon>
        <taxon>Actinomycetes</taxon>
        <taxon>Micromonosporales</taxon>
        <taxon>Micromonosporaceae</taxon>
        <taxon>Dactylosporangium</taxon>
    </lineage>
</organism>